<keyword evidence="7" id="KW-1185">Reference proteome</keyword>
<keyword evidence="3" id="KW-0274">FAD</keyword>
<keyword evidence="2" id="KW-0285">Flavoprotein</keyword>
<protein>
    <recommendedName>
        <fullName evidence="8">FAD/NAD(P)-binding domain-containing protein</fullName>
    </recommendedName>
</protein>
<evidence type="ECO:0000256" key="4">
    <source>
        <dbReference type="ARBA" id="ARBA00022857"/>
    </source>
</evidence>
<name>A0A4P9ZKF8_9FUNG</name>
<accession>A0A4P9ZKF8</accession>
<reference evidence="7" key="1">
    <citation type="journal article" date="2018" name="Nat. Microbiol.">
        <title>Leveraging single-cell genomics to expand the fungal tree of life.</title>
        <authorList>
            <person name="Ahrendt S.R."/>
            <person name="Quandt C.A."/>
            <person name="Ciobanu D."/>
            <person name="Clum A."/>
            <person name="Salamov A."/>
            <person name="Andreopoulos B."/>
            <person name="Cheng J.F."/>
            <person name="Woyke T."/>
            <person name="Pelin A."/>
            <person name="Henrissat B."/>
            <person name="Reynolds N.K."/>
            <person name="Benny G.L."/>
            <person name="Smith M.E."/>
            <person name="James T.Y."/>
            <person name="Grigoriev I.V."/>
        </authorList>
    </citation>
    <scope>NUCLEOTIDE SEQUENCE [LARGE SCALE GENOMIC DNA]</scope>
    <source>
        <strain evidence="7">RSA 468</strain>
    </source>
</reference>
<evidence type="ECO:0000256" key="2">
    <source>
        <dbReference type="ARBA" id="ARBA00022630"/>
    </source>
</evidence>
<dbReference type="AlphaFoldDB" id="A0A4P9ZKF8"/>
<keyword evidence="5" id="KW-0560">Oxidoreductase</keyword>
<dbReference type="GO" id="GO:0004499">
    <property type="term" value="F:N,N-dimethylaniline monooxygenase activity"/>
    <property type="evidence" value="ECO:0007669"/>
    <property type="project" value="InterPro"/>
</dbReference>
<evidence type="ECO:0000256" key="5">
    <source>
        <dbReference type="ARBA" id="ARBA00023002"/>
    </source>
</evidence>
<dbReference type="Pfam" id="PF13450">
    <property type="entry name" value="NAD_binding_8"/>
    <property type="match status" value="1"/>
</dbReference>
<dbReference type="Gene3D" id="3.50.50.60">
    <property type="entry name" value="FAD/NAD(P)-binding domain"/>
    <property type="match status" value="2"/>
</dbReference>
<dbReference type="GO" id="GO:0050661">
    <property type="term" value="F:NADP binding"/>
    <property type="evidence" value="ECO:0007669"/>
    <property type="project" value="InterPro"/>
</dbReference>
<proteinExistence type="inferred from homology"/>
<dbReference type="InterPro" id="IPR036188">
    <property type="entry name" value="FAD/NAD-bd_sf"/>
</dbReference>
<dbReference type="SUPFAM" id="SSF51905">
    <property type="entry name" value="FAD/NAD(P)-binding domain"/>
    <property type="match status" value="2"/>
</dbReference>
<dbReference type="STRING" id="215637.A0A4P9ZKF8"/>
<evidence type="ECO:0000313" key="6">
    <source>
        <dbReference type="EMBL" id="RKP33575.1"/>
    </source>
</evidence>
<sequence length="493" mass="55297">MSPSFYEEFQAHLPTFRNTCRALPYRWPHPIRRVAIIGAGPTGLACAFALREANQRAQQQGQPEPFTTIQVFEQNSHPGGTWNYSDQVDDSVTFPSVDPYGPTPDTPTSKNDCFVGNIYHDLHTNLPTNVMCFPDQPFSNQVPDFPHHSAVLQYLRTYVHDKDLGSLIEFNTRAILLEWTETIQTWHCELATTATAVAATSSHSTPTTRTEQFDAVVVCTGHFNVPYVPDLPGLREVAQNDSHCQLIHSRQYKLASTTASDRTVLVIGGGPSGHDIIREILPFARQFDAQQAQESDGVAQRAPFVPCAALVGFDPDNRRVRFADGRSIPLPDVVVFATGYLYSVPFLPHQSDHHQQEKLPHPSPETTLITSGRQVHNLFFQLFYLPIPTLCFLSLMSRIAPFPMAYYQGHLVASVYAGQTLLPEETIMRRLYHQEIQGLEEGGQRHLFEAKEVAYKDAIAAWIDDPAVVPAVSAEWVQIRRAAKELRKQHLGY</sequence>
<keyword evidence="4" id="KW-0521">NADP</keyword>
<comment type="similarity">
    <text evidence="1">Belongs to the FMO family.</text>
</comment>
<evidence type="ECO:0008006" key="8">
    <source>
        <dbReference type="Google" id="ProtNLM"/>
    </source>
</evidence>
<dbReference type="InterPro" id="IPR000960">
    <property type="entry name" value="Flavin_mOase"/>
</dbReference>
<gene>
    <name evidence="6" type="ORF">BJ085DRAFT_24203</name>
</gene>
<dbReference type="PIRSF" id="PIRSF000332">
    <property type="entry name" value="FMO"/>
    <property type="match status" value="1"/>
</dbReference>
<dbReference type="Pfam" id="PF00743">
    <property type="entry name" value="FMO-like"/>
    <property type="match status" value="1"/>
</dbReference>
<dbReference type="PRINTS" id="PR00419">
    <property type="entry name" value="ADXRDTASE"/>
</dbReference>
<dbReference type="PANTHER" id="PTHR23023">
    <property type="entry name" value="DIMETHYLANILINE MONOOXYGENASE"/>
    <property type="match status" value="1"/>
</dbReference>
<evidence type="ECO:0000313" key="7">
    <source>
        <dbReference type="Proteomes" id="UP000268162"/>
    </source>
</evidence>
<dbReference type="InterPro" id="IPR020946">
    <property type="entry name" value="Flavin_mOase-like"/>
</dbReference>
<evidence type="ECO:0000256" key="3">
    <source>
        <dbReference type="ARBA" id="ARBA00022827"/>
    </source>
</evidence>
<dbReference type="Proteomes" id="UP000268162">
    <property type="component" value="Unassembled WGS sequence"/>
</dbReference>
<dbReference type="EMBL" id="ML003731">
    <property type="protein sequence ID" value="RKP33575.1"/>
    <property type="molecule type" value="Genomic_DNA"/>
</dbReference>
<organism evidence="6 7">
    <name type="scientific">Dimargaris cristalligena</name>
    <dbReference type="NCBI Taxonomy" id="215637"/>
    <lineage>
        <taxon>Eukaryota</taxon>
        <taxon>Fungi</taxon>
        <taxon>Fungi incertae sedis</taxon>
        <taxon>Zoopagomycota</taxon>
        <taxon>Kickxellomycotina</taxon>
        <taxon>Dimargaritomycetes</taxon>
        <taxon>Dimargaritales</taxon>
        <taxon>Dimargaritaceae</taxon>
        <taxon>Dimargaris</taxon>
    </lineage>
</organism>
<dbReference type="InterPro" id="IPR050346">
    <property type="entry name" value="FMO-like"/>
</dbReference>
<evidence type="ECO:0000256" key="1">
    <source>
        <dbReference type="ARBA" id="ARBA00009183"/>
    </source>
</evidence>
<dbReference type="GO" id="GO:0050660">
    <property type="term" value="F:flavin adenine dinucleotide binding"/>
    <property type="evidence" value="ECO:0007669"/>
    <property type="project" value="InterPro"/>
</dbReference>